<name>A0AAW1CK90_9HEMI</name>
<dbReference type="Pfam" id="PF12075">
    <property type="entry name" value="KN_motif"/>
    <property type="match status" value="1"/>
</dbReference>
<dbReference type="GO" id="GO:0005737">
    <property type="term" value="C:cytoplasm"/>
    <property type="evidence" value="ECO:0007669"/>
    <property type="project" value="TreeGrafter"/>
</dbReference>
<dbReference type="AlphaFoldDB" id="A0AAW1CK90"/>
<dbReference type="PRINTS" id="PR01415">
    <property type="entry name" value="ANKYRIN"/>
</dbReference>
<dbReference type="PANTHER" id="PTHR24168">
    <property type="entry name" value="KN MOTIF AND ANKYRIN REPEAT DOMAIN-CONTAINING"/>
    <property type="match status" value="1"/>
</dbReference>
<dbReference type="SUPFAM" id="SSF48403">
    <property type="entry name" value="Ankyrin repeat"/>
    <property type="match status" value="1"/>
</dbReference>
<evidence type="ECO:0000256" key="6">
    <source>
        <dbReference type="SAM" id="MobiDB-lite"/>
    </source>
</evidence>
<evidence type="ECO:0000313" key="7">
    <source>
        <dbReference type="EMBL" id="KAK9497875.1"/>
    </source>
</evidence>
<keyword evidence="3 5" id="KW-0175">Coiled coil</keyword>
<dbReference type="EMBL" id="JAPXFL010000013">
    <property type="protein sequence ID" value="KAK9497875.1"/>
    <property type="molecule type" value="Genomic_DNA"/>
</dbReference>
<dbReference type="PANTHER" id="PTHR24168:SF21">
    <property type="entry name" value="KANK, ISOFORM D"/>
    <property type="match status" value="1"/>
</dbReference>
<dbReference type="GO" id="GO:0030837">
    <property type="term" value="P:negative regulation of actin filament polymerization"/>
    <property type="evidence" value="ECO:0007669"/>
    <property type="project" value="InterPro"/>
</dbReference>
<feature type="region of interest" description="Disordered" evidence="6">
    <location>
        <begin position="539"/>
        <end position="597"/>
    </location>
</feature>
<evidence type="ECO:0000313" key="8">
    <source>
        <dbReference type="Proteomes" id="UP001461498"/>
    </source>
</evidence>
<evidence type="ECO:0008006" key="9">
    <source>
        <dbReference type="Google" id="ProtNLM"/>
    </source>
</evidence>
<dbReference type="Pfam" id="PF12796">
    <property type="entry name" value="Ank_2"/>
    <property type="match status" value="1"/>
</dbReference>
<comment type="caution">
    <text evidence="7">The sequence shown here is derived from an EMBL/GenBank/DDBJ whole genome shotgun (WGS) entry which is preliminary data.</text>
</comment>
<protein>
    <recommendedName>
        <fullName evidence="9">KN motif and ankyrin repeat domain-containing protein 1</fullName>
    </recommendedName>
</protein>
<dbReference type="InterPro" id="IPR021939">
    <property type="entry name" value="KN_motif"/>
</dbReference>
<dbReference type="Pfam" id="PF13637">
    <property type="entry name" value="Ank_4"/>
    <property type="match status" value="1"/>
</dbReference>
<organism evidence="7 8">
    <name type="scientific">Rhynocoris fuscipes</name>
    <dbReference type="NCBI Taxonomy" id="488301"/>
    <lineage>
        <taxon>Eukaryota</taxon>
        <taxon>Metazoa</taxon>
        <taxon>Ecdysozoa</taxon>
        <taxon>Arthropoda</taxon>
        <taxon>Hexapoda</taxon>
        <taxon>Insecta</taxon>
        <taxon>Pterygota</taxon>
        <taxon>Neoptera</taxon>
        <taxon>Paraneoptera</taxon>
        <taxon>Hemiptera</taxon>
        <taxon>Heteroptera</taxon>
        <taxon>Panheteroptera</taxon>
        <taxon>Cimicomorpha</taxon>
        <taxon>Reduviidae</taxon>
        <taxon>Harpactorinae</taxon>
        <taxon>Harpactorini</taxon>
        <taxon>Rhynocoris</taxon>
    </lineage>
</organism>
<dbReference type="FunFam" id="1.25.40.20:FF:000243">
    <property type="entry name" value="Uncharacterized protein, isoform D"/>
    <property type="match status" value="1"/>
</dbReference>
<keyword evidence="2 4" id="KW-0040">ANK repeat</keyword>
<dbReference type="PROSITE" id="PS50297">
    <property type="entry name" value="ANK_REP_REGION"/>
    <property type="match status" value="3"/>
</dbReference>
<dbReference type="InterPro" id="IPR036770">
    <property type="entry name" value="Ankyrin_rpt-contain_sf"/>
</dbReference>
<feature type="coiled-coil region" evidence="5">
    <location>
        <begin position="180"/>
        <end position="242"/>
    </location>
</feature>
<feature type="repeat" description="ANK" evidence="4">
    <location>
        <begin position="703"/>
        <end position="725"/>
    </location>
</feature>
<feature type="region of interest" description="Disordered" evidence="6">
    <location>
        <begin position="872"/>
        <end position="906"/>
    </location>
</feature>
<feature type="repeat" description="ANK" evidence="4">
    <location>
        <begin position="808"/>
        <end position="829"/>
    </location>
</feature>
<dbReference type="GO" id="GO:0005856">
    <property type="term" value="C:cytoskeleton"/>
    <property type="evidence" value="ECO:0007669"/>
    <property type="project" value="TreeGrafter"/>
</dbReference>
<proteinExistence type="predicted"/>
<accession>A0AAW1CK90</accession>
<keyword evidence="8" id="KW-1185">Reference proteome</keyword>
<keyword evidence="1" id="KW-0677">Repeat</keyword>
<evidence type="ECO:0000256" key="5">
    <source>
        <dbReference type="SAM" id="Coils"/>
    </source>
</evidence>
<dbReference type="InterPro" id="IPR002110">
    <property type="entry name" value="Ankyrin_rpt"/>
</dbReference>
<dbReference type="PROSITE" id="PS50088">
    <property type="entry name" value="ANK_REPEAT"/>
    <property type="match status" value="3"/>
</dbReference>
<dbReference type="SMART" id="SM00248">
    <property type="entry name" value="ANK"/>
    <property type="match status" value="5"/>
</dbReference>
<reference evidence="7 8" key="1">
    <citation type="submission" date="2022-12" db="EMBL/GenBank/DDBJ databases">
        <title>Chromosome-level genome assembly of true bugs.</title>
        <authorList>
            <person name="Ma L."/>
            <person name="Li H."/>
        </authorList>
    </citation>
    <scope>NUCLEOTIDE SEQUENCE [LARGE SCALE GENOMIC DNA]</scope>
    <source>
        <strain evidence="7">Lab_2022b</strain>
    </source>
</reference>
<sequence>MATSVVRPYHTLDSHHFQKNSGRRKCRCCPYGYHIDLDFVRYCETIASSQLLSDIPVRKSRWNVRKRRASKETLLGIAVLPQLSDDSSKASQDVGDDLQKAVLDFEKVLISSARSSSSKSRNSSKCKDWLISKDGDDQMVVKKYCTRNQNDVTKICENFIQDDSEHNFQAGANNASPQMLQIIRKQMATSLGRMRELEDEVKVIPNLQAHISNLEKENKRLLDQLEKERNNVKIKKTELIDAATATSQICHTRNVGIGCTVMTREIGISSVVRMVSCGTESCGTIEQPDHNENNRIERPCLISLENIIGTPSKLTTKNVATSTERLIKALKDATTETELKFKKNLNEDELRKILSMKTELEEKTVKRSKTVGTVTELRGPHIYTKADIDKLKENSQTEKNLKKVVMVNASEQTPCYRLETRESSIQTLIPTSDIGVTAKVNLTDNWVQMVKSSRDAAVSNHTINDPCFKCSVKKVSIATQNTIEKKQITLRDTSSQNTDTSDLFKLKDQGVNTAKRKLVNTGCDARDIICTKCNNSLETESNSASNQPKSNRPSYLPIPTHSHSKSRIPRASSSSSKKLRSEDYGSDSGSDDGVGYIQQNEDENIPRLDTFSTFHPIQSKSYKKEPSKEMKGALKVLNDALQKYSSDNFPKHMRNAVNIVQQEWFKVSSVADANPLDVEDYLDCFEEISSTLLEYIVNMTDVSGNTAMHYAVSNGNFDVVSILLDSKVCNINKMNTAGYTCIMLVALTKVKSETDRQVVRRLFHMADVNIRAKQHGQTALMLAVSHGRIDTVELLLESGADINIQDEDGSTALMCAAEHGYIDIVKLLLTQPDCDLTITDYDGSTALAIAMDAGNRDIGVLLYAQEHFSRGGSPFTPSKNHRRAKSATPTLRGATPTPSSLEEVPH</sequence>
<feature type="compositionally biased region" description="Low complexity" evidence="6">
    <location>
        <begin position="586"/>
        <end position="595"/>
    </location>
</feature>
<evidence type="ECO:0000256" key="3">
    <source>
        <dbReference type="ARBA" id="ARBA00023054"/>
    </source>
</evidence>
<evidence type="ECO:0000256" key="1">
    <source>
        <dbReference type="ARBA" id="ARBA00022737"/>
    </source>
</evidence>
<feature type="repeat" description="ANK" evidence="4">
    <location>
        <begin position="775"/>
        <end position="807"/>
    </location>
</feature>
<dbReference type="InterPro" id="IPR047184">
    <property type="entry name" value="KANK1-4"/>
</dbReference>
<dbReference type="Proteomes" id="UP001461498">
    <property type="component" value="Unassembled WGS sequence"/>
</dbReference>
<evidence type="ECO:0000256" key="4">
    <source>
        <dbReference type="PROSITE-ProRule" id="PRU00023"/>
    </source>
</evidence>
<feature type="compositionally biased region" description="Polar residues" evidence="6">
    <location>
        <begin position="539"/>
        <end position="553"/>
    </location>
</feature>
<gene>
    <name evidence="7" type="ORF">O3M35_003785</name>
</gene>
<evidence type="ECO:0000256" key="2">
    <source>
        <dbReference type="ARBA" id="ARBA00023043"/>
    </source>
</evidence>
<dbReference type="Gene3D" id="1.25.40.20">
    <property type="entry name" value="Ankyrin repeat-containing domain"/>
    <property type="match status" value="1"/>
</dbReference>